<comment type="caution">
    <text evidence="2">The sequence shown here is derived from an EMBL/GenBank/DDBJ whole genome shotgun (WGS) entry which is preliminary data.</text>
</comment>
<dbReference type="RefSeq" id="WP_086742615.1">
    <property type="nucleotide sequence ID" value="NZ_MWPV01000001.1"/>
</dbReference>
<reference evidence="2 3" key="1">
    <citation type="submission" date="2017-02" db="EMBL/GenBank/DDBJ databases">
        <title>Pseudoalteromonas ulvae TC14 Genome.</title>
        <authorList>
            <person name="Molmeret M."/>
        </authorList>
    </citation>
    <scope>NUCLEOTIDE SEQUENCE [LARGE SCALE GENOMIC DNA]</scope>
    <source>
        <strain evidence="2">TC14</strain>
    </source>
</reference>
<feature type="transmembrane region" description="Helical" evidence="1">
    <location>
        <begin position="12"/>
        <end position="33"/>
    </location>
</feature>
<keyword evidence="1" id="KW-1133">Transmembrane helix</keyword>
<protein>
    <submittedName>
        <fullName evidence="2">Uncharacterized protein</fullName>
    </submittedName>
</protein>
<proteinExistence type="predicted"/>
<dbReference type="EMBL" id="MWPV01000001">
    <property type="protein sequence ID" value="OUL59222.1"/>
    <property type="molecule type" value="Genomic_DNA"/>
</dbReference>
<sequence length="96" mass="10226">MNTLKSKNRLSLAIFFGAIAIAPILALIAAELLSKTLNCVVREAGPTNCIMFGIDIGNILAVLYVAGWAILLTLPTAGVASIILYIKTINARLKEK</sequence>
<dbReference type="AlphaFoldDB" id="A0A244CUC1"/>
<keyword evidence="3" id="KW-1185">Reference proteome</keyword>
<evidence type="ECO:0000313" key="3">
    <source>
        <dbReference type="Proteomes" id="UP000194841"/>
    </source>
</evidence>
<dbReference type="Proteomes" id="UP000194841">
    <property type="component" value="Unassembled WGS sequence"/>
</dbReference>
<evidence type="ECO:0000313" key="2">
    <source>
        <dbReference type="EMBL" id="OUL59222.1"/>
    </source>
</evidence>
<dbReference type="OrthoDB" id="6316135at2"/>
<keyword evidence="1" id="KW-0472">Membrane</keyword>
<name>A0A244CUC1_PSEDV</name>
<accession>A0A244CUC1</accession>
<gene>
    <name evidence="2" type="ORF">B1199_02855</name>
</gene>
<organism evidence="2 3">
    <name type="scientific">Pseudoalteromonas ulvae</name>
    <dbReference type="NCBI Taxonomy" id="107327"/>
    <lineage>
        <taxon>Bacteria</taxon>
        <taxon>Pseudomonadati</taxon>
        <taxon>Pseudomonadota</taxon>
        <taxon>Gammaproteobacteria</taxon>
        <taxon>Alteromonadales</taxon>
        <taxon>Pseudoalteromonadaceae</taxon>
        <taxon>Pseudoalteromonas</taxon>
    </lineage>
</organism>
<feature type="transmembrane region" description="Helical" evidence="1">
    <location>
        <begin position="61"/>
        <end position="86"/>
    </location>
</feature>
<keyword evidence="1" id="KW-0812">Transmembrane</keyword>
<evidence type="ECO:0000256" key="1">
    <source>
        <dbReference type="SAM" id="Phobius"/>
    </source>
</evidence>